<dbReference type="GO" id="GO:0003723">
    <property type="term" value="F:RNA binding"/>
    <property type="evidence" value="ECO:0007669"/>
    <property type="project" value="InterPro"/>
</dbReference>
<organism evidence="11 12">
    <name type="scientific">Candidatus Taylorbacteria bacterium RIFCSPLOWO2_01_FULL_48_100</name>
    <dbReference type="NCBI Taxonomy" id="1802322"/>
    <lineage>
        <taxon>Bacteria</taxon>
        <taxon>Candidatus Tayloriibacteriota</taxon>
    </lineage>
</organism>
<evidence type="ECO:0000256" key="3">
    <source>
        <dbReference type="ARBA" id="ARBA00022598"/>
    </source>
</evidence>
<dbReference type="AlphaFoldDB" id="A0A1G2NI43"/>
<sequence>MLISYNWLQSYFKKKLPPAEEVAERLAFGFAEIDGIEKKNVDTVLDVKVLPDRACYALSHRGVAGEVATLCEIEADFPQARAPRVSRGVHAVSVRNEEPTLCTRYTARAIENISIGQSPNWLKERLGAIGQRSINNIVDATNFVMFDIGQPLHAFDADKVRGSITIRKAKAGEQMHTLDGKELSLDASTLVIADDEGPLALAGVKGGARAEVTKDTRAVILEAASFNASFVRRASERFGIKTESSRRFENRLSAELVLQGSDACAELIQKMQAGARFGKVVDRYPKKEKKRSVSVSVKSVRDALGIPLSEKEIREVLARLALPIRKRGSFLVVSLPAERLDLVRQEDFVEEIGRAIGLERIPETPLPAISTLPSINKRLFYEDKIRDLLVSEGFSEVLTSSFASQGDIAIEKPLASDKAYCRRDLWTNFHTSLIKNYSNAPLLESEEIKQFELGKVFTTKGEHSTLIVGCMPVKKSVNEIVQKIKKILGVPLGGKFCGGNNVYECTI</sequence>
<dbReference type="PANTHER" id="PTHR10947:SF0">
    <property type="entry name" value="PHENYLALANINE--TRNA LIGASE BETA SUBUNIT"/>
    <property type="match status" value="1"/>
</dbReference>
<dbReference type="SUPFAM" id="SSF56037">
    <property type="entry name" value="PheT/TilS domain"/>
    <property type="match status" value="1"/>
</dbReference>
<dbReference type="InterPro" id="IPR005146">
    <property type="entry name" value="B3/B4_tRNA-bd"/>
</dbReference>
<dbReference type="InterPro" id="IPR005147">
    <property type="entry name" value="tRNA_synthase_B5-dom"/>
</dbReference>
<dbReference type="SUPFAM" id="SSF46955">
    <property type="entry name" value="Putative DNA-binding domain"/>
    <property type="match status" value="2"/>
</dbReference>
<gene>
    <name evidence="11" type="ORF">A2938_00635</name>
</gene>
<dbReference type="InterPro" id="IPR041616">
    <property type="entry name" value="PheRS_beta_core"/>
</dbReference>
<dbReference type="SMART" id="SM00874">
    <property type="entry name" value="B5"/>
    <property type="match status" value="1"/>
</dbReference>
<dbReference type="GO" id="GO:0000287">
    <property type="term" value="F:magnesium ion binding"/>
    <property type="evidence" value="ECO:0007669"/>
    <property type="project" value="InterPro"/>
</dbReference>
<evidence type="ECO:0000256" key="2">
    <source>
        <dbReference type="ARBA" id="ARBA00012814"/>
    </source>
</evidence>
<comment type="cofactor">
    <cofactor evidence="1">
        <name>Mg(2+)</name>
        <dbReference type="ChEBI" id="CHEBI:18420"/>
    </cofactor>
</comment>
<evidence type="ECO:0000313" key="12">
    <source>
        <dbReference type="Proteomes" id="UP000177797"/>
    </source>
</evidence>
<comment type="caution">
    <text evidence="11">The sequence shown here is derived from an EMBL/GenBank/DDBJ whole genome shotgun (WGS) entry which is preliminary data.</text>
</comment>
<dbReference type="EC" id="6.1.1.20" evidence="2"/>
<keyword evidence="6" id="KW-0067">ATP-binding</keyword>
<evidence type="ECO:0000256" key="8">
    <source>
        <dbReference type="ARBA" id="ARBA00022917"/>
    </source>
</evidence>
<name>A0A1G2NI43_9BACT</name>
<reference evidence="11 12" key="1">
    <citation type="journal article" date="2016" name="Nat. Commun.">
        <title>Thousands of microbial genomes shed light on interconnected biogeochemical processes in an aquifer system.</title>
        <authorList>
            <person name="Anantharaman K."/>
            <person name="Brown C.T."/>
            <person name="Hug L.A."/>
            <person name="Sharon I."/>
            <person name="Castelle C.J."/>
            <person name="Probst A.J."/>
            <person name="Thomas B.C."/>
            <person name="Singh A."/>
            <person name="Wilkins M.J."/>
            <person name="Karaoz U."/>
            <person name="Brodie E.L."/>
            <person name="Williams K.H."/>
            <person name="Hubbard S.S."/>
            <person name="Banfield J.F."/>
        </authorList>
    </citation>
    <scope>NUCLEOTIDE SEQUENCE [LARGE SCALE GENOMIC DNA]</scope>
</reference>
<dbReference type="InterPro" id="IPR009061">
    <property type="entry name" value="DNA-bd_dom_put_sf"/>
</dbReference>
<dbReference type="Gene3D" id="3.30.930.10">
    <property type="entry name" value="Bira Bifunctional Protein, Domain 2"/>
    <property type="match status" value="1"/>
</dbReference>
<dbReference type="EMBL" id="MHSA01000002">
    <property type="protein sequence ID" value="OHA35061.1"/>
    <property type="molecule type" value="Genomic_DNA"/>
</dbReference>
<dbReference type="Pfam" id="PF03484">
    <property type="entry name" value="B5"/>
    <property type="match status" value="1"/>
</dbReference>
<evidence type="ECO:0000256" key="4">
    <source>
        <dbReference type="ARBA" id="ARBA00022723"/>
    </source>
</evidence>
<dbReference type="GO" id="GO:0004826">
    <property type="term" value="F:phenylalanine-tRNA ligase activity"/>
    <property type="evidence" value="ECO:0007669"/>
    <property type="project" value="UniProtKB-EC"/>
</dbReference>
<dbReference type="Pfam" id="PF17759">
    <property type="entry name" value="tRNA_synthFbeta"/>
    <property type="match status" value="1"/>
</dbReference>
<accession>A0A1G2NI43</accession>
<feature type="domain" description="B5" evidence="10">
    <location>
        <begin position="288"/>
        <end position="363"/>
    </location>
</feature>
<dbReference type="Proteomes" id="UP000177797">
    <property type="component" value="Unassembled WGS sequence"/>
</dbReference>
<dbReference type="GO" id="GO:0005524">
    <property type="term" value="F:ATP binding"/>
    <property type="evidence" value="ECO:0007669"/>
    <property type="project" value="UniProtKB-KW"/>
</dbReference>
<keyword evidence="5" id="KW-0547">Nucleotide-binding</keyword>
<proteinExistence type="predicted"/>
<keyword evidence="7" id="KW-0460">Magnesium</keyword>
<evidence type="ECO:0000256" key="7">
    <source>
        <dbReference type="ARBA" id="ARBA00022842"/>
    </source>
</evidence>
<evidence type="ECO:0000256" key="9">
    <source>
        <dbReference type="ARBA" id="ARBA00023146"/>
    </source>
</evidence>
<evidence type="ECO:0000259" key="10">
    <source>
        <dbReference type="PROSITE" id="PS51483"/>
    </source>
</evidence>
<dbReference type="PANTHER" id="PTHR10947">
    <property type="entry name" value="PHENYLALANYL-TRNA SYNTHETASE BETA CHAIN AND LEUCINE-RICH REPEAT-CONTAINING PROTEIN 47"/>
    <property type="match status" value="1"/>
</dbReference>
<dbReference type="InterPro" id="IPR020825">
    <property type="entry name" value="Phe-tRNA_synthase-like_B3/B4"/>
</dbReference>
<dbReference type="InterPro" id="IPR045060">
    <property type="entry name" value="Phe-tRNA-ligase_IIc_bsu"/>
</dbReference>
<keyword evidence="9" id="KW-0030">Aminoacyl-tRNA synthetase</keyword>
<dbReference type="Pfam" id="PF03483">
    <property type="entry name" value="B3_4"/>
    <property type="match status" value="1"/>
</dbReference>
<evidence type="ECO:0000313" key="11">
    <source>
        <dbReference type="EMBL" id="OHA35061.1"/>
    </source>
</evidence>
<dbReference type="InterPro" id="IPR045864">
    <property type="entry name" value="aa-tRNA-synth_II/BPL/LPL"/>
</dbReference>
<keyword evidence="3" id="KW-0436">Ligase</keyword>
<keyword evidence="8" id="KW-0648">Protein biosynthesis</keyword>
<evidence type="ECO:0000256" key="6">
    <source>
        <dbReference type="ARBA" id="ARBA00022840"/>
    </source>
</evidence>
<evidence type="ECO:0000256" key="5">
    <source>
        <dbReference type="ARBA" id="ARBA00022741"/>
    </source>
</evidence>
<dbReference type="Gene3D" id="3.50.40.10">
    <property type="entry name" value="Phenylalanyl-trna Synthetase, Chain B, domain 3"/>
    <property type="match status" value="1"/>
</dbReference>
<dbReference type="SMART" id="SM00873">
    <property type="entry name" value="B3_4"/>
    <property type="match status" value="1"/>
</dbReference>
<evidence type="ECO:0000256" key="1">
    <source>
        <dbReference type="ARBA" id="ARBA00001946"/>
    </source>
</evidence>
<dbReference type="GO" id="GO:0006432">
    <property type="term" value="P:phenylalanyl-tRNA aminoacylation"/>
    <property type="evidence" value="ECO:0007669"/>
    <property type="project" value="InterPro"/>
</dbReference>
<dbReference type="GO" id="GO:0009328">
    <property type="term" value="C:phenylalanine-tRNA ligase complex"/>
    <property type="evidence" value="ECO:0007669"/>
    <property type="project" value="TreeGrafter"/>
</dbReference>
<dbReference type="SUPFAM" id="SSF55681">
    <property type="entry name" value="Class II aaRS and biotin synthetases"/>
    <property type="match status" value="1"/>
</dbReference>
<keyword evidence="4" id="KW-0479">Metal-binding</keyword>
<protein>
    <recommendedName>
        <fullName evidence="2">phenylalanine--tRNA ligase</fullName>
        <ecNumber evidence="2">6.1.1.20</ecNumber>
    </recommendedName>
</protein>
<dbReference type="PROSITE" id="PS51483">
    <property type="entry name" value="B5"/>
    <property type="match status" value="1"/>
</dbReference>
<dbReference type="Gene3D" id="3.30.56.10">
    <property type="match status" value="2"/>
</dbReference>